<accession>A0A1X7SQX2</accession>
<feature type="region of interest" description="Disordered" evidence="1">
    <location>
        <begin position="1"/>
        <end position="67"/>
    </location>
</feature>
<dbReference type="InParanoid" id="A0A1X7SQX2"/>
<feature type="compositionally biased region" description="Basic and acidic residues" evidence="1">
    <location>
        <begin position="57"/>
        <end position="67"/>
    </location>
</feature>
<protein>
    <submittedName>
        <fullName evidence="2">Uncharacterized protein</fullName>
    </submittedName>
</protein>
<reference evidence="2" key="1">
    <citation type="submission" date="2017-05" db="UniProtKB">
        <authorList>
            <consortium name="EnsemblMetazoa"/>
        </authorList>
    </citation>
    <scope>IDENTIFICATION</scope>
</reference>
<proteinExistence type="predicted"/>
<feature type="compositionally biased region" description="Low complexity" evidence="1">
    <location>
        <begin position="20"/>
        <end position="32"/>
    </location>
</feature>
<sequence length="67" mass="7601">QQQDFAVQGYPQQDYSQTGYPQQVPYPQQQQQEALVGYPQQEPQGYGRTNPGTDESTGIRDEPPPPY</sequence>
<evidence type="ECO:0000313" key="2">
    <source>
        <dbReference type="EnsemblMetazoa" id="Aqu2.1.04485_001"/>
    </source>
</evidence>
<feature type="compositionally biased region" description="Polar residues" evidence="1">
    <location>
        <begin position="1"/>
        <end position="19"/>
    </location>
</feature>
<organism evidence="2">
    <name type="scientific">Amphimedon queenslandica</name>
    <name type="common">Sponge</name>
    <dbReference type="NCBI Taxonomy" id="400682"/>
    <lineage>
        <taxon>Eukaryota</taxon>
        <taxon>Metazoa</taxon>
        <taxon>Porifera</taxon>
        <taxon>Demospongiae</taxon>
        <taxon>Heteroscleromorpha</taxon>
        <taxon>Haplosclerida</taxon>
        <taxon>Niphatidae</taxon>
        <taxon>Amphimedon</taxon>
    </lineage>
</organism>
<evidence type="ECO:0000256" key="1">
    <source>
        <dbReference type="SAM" id="MobiDB-lite"/>
    </source>
</evidence>
<name>A0A1X7SQX2_AMPQE</name>
<dbReference type="AlphaFoldDB" id="A0A1X7SQX2"/>
<dbReference type="EnsemblMetazoa" id="Aqu2.1.04485_001">
    <property type="protein sequence ID" value="Aqu2.1.04485_001"/>
    <property type="gene ID" value="Aqu2.1.04485"/>
</dbReference>